<proteinExistence type="predicted"/>
<name>A0A1M5ELN7_9SPHI</name>
<dbReference type="InterPro" id="IPR008928">
    <property type="entry name" value="6-hairpin_glycosidase_sf"/>
</dbReference>
<gene>
    <name evidence="3" type="ORF">SAMN04488522_103701</name>
</gene>
<dbReference type="InterPro" id="IPR048450">
    <property type="entry name" value="YgjK_N"/>
</dbReference>
<dbReference type="Pfam" id="PF22422">
    <property type="entry name" value="MGH1-like_GH"/>
    <property type="match status" value="1"/>
</dbReference>
<accession>A0A1M5ELN7</accession>
<reference evidence="4" key="1">
    <citation type="submission" date="2016-11" db="EMBL/GenBank/DDBJ databases">
        <authorList>
            <person name="Varghese N."/>
            <person name="Submissions S."/>
        </authorList>
    </citation>
    <scope>NUCLEOTIDE SEQUENCE [LARGE SCALE GENOMIC DNA]</scope>
    <source>
        <strain evidence="4">DSM 16990</strain>
    </source>
</reference>
<dbReference type="AlphaFoldDB" id="A0A1M5ELN7"/>
<evidence type="ECO:0000259" key="1">
    <source>
        <dbReference type="Pfam" id="PF21152"/>
    </source>
</evidence>
<dbReference type="InterPro" id="IPR054491">
    <property type="entry name" value="MGH1-like_GH"/>
</dbReference>
<protein>
    <submittedName>
        <fullName evidence="3">Putative isomerase</fullName>
    </submittedName>
</protein>
<dbReference type="EMBL" id="FQUQ01000003">
    <property type="protein sequence ID" value="SHF80117.1"/>
    <property type="molecule type" value="Genomic_DNA"/>
</dbReference>
<dbReference type="InterPro" id="IPR012341">
    <property type="entry name" value="6hp_glycosidase-like_sf"/>
</dbReference>
<dbReference type="PANTHER" id="PTHR23403">
    <property type="entry name" value="TREHALASE"/>
    <property type="match status" value="1"/>
</dbReference>
<dbReference type="InterPro" id="IPR001661">
    <property type="entry name" value="Glyco_hydro_37"/>
</dbReference>
<dbReference type="Gene3D" id="2.70.98.50">
    <property type="entry name" value="putative glycoside hydrolase family protein from bacillus halodurans"/>
    <property type="match status" value="1"/>
</dbReference>
<dbReference type="Gene3D" id="1.50.10.10">
    <property type="match status" value="1"/>
</dbReference>
<dbReference type="STRING" id="288992.SAMN04488522_103701"/>
<keyword evidence="3" id="KW-0413">Isomerase</keyword>
<feature type="domain" description="Mannosylglycerate hydrolase MGH1-like glycoside hydrolase" evidence="2">
    <location>
        <begin position="318"/>
        <end position="648"/>
    </location>
</feature>
<dbReference type="RefSeq" id="WP_143166835.1">
    <property type="nucleotide sequence ID" value="NZ_FQUQ01000003.1"/>
</dbReference>
<dbReference type="GO" id="GO:0016853">
    <property type="term" value="F:isomerase activity"/>
    <property type="evidence" value="ECO:0007669"/>
    <property type="project" value="UniProtKB-KW"/>
</dbReference>
<evidence type="ECO:0000259" key="2">
    <source>
        <dbReference type="Pfam" id="PF22422"/>
    </source>
</evidence>
<dbReference type="GO" id="GO:0005993">
    <property type="term" value="P:trehalose catabolic process"/>
    <property type="evidence" value="ECO:0007669"/>
    <property type="project" value="TreeGrafter"/>
</dbReference>
<dbReference type="GO" id="GO:0004555">
    <property type="term" value="F:alpha,alpha-trehalase activity"/>
    <property type="evidence" value="ECO:0007669"/>
    <property type="project" value="InterPro"/>
</dbReference>
<dbReference type="PANTHER" id="PTHR23403:SF1">
    <property type="entry name" value="TREHALASE"/>
    <property type="match status" value="1"/>
</dbReference>
<dbReference type="Proteomes" id="UP000184287">
    <property type="component" value="Unassembled WGS sequence"/>
</dbReference>
<dbReference type="Pfam" id="PF21152">
    <property type="entry name" value="YgjK_N"/>
    <property type="match status" value="1"/>
</dbReference>
<dbReference type="SUPFAM" id="SSF48208">
    <property type="entry name" value="Six-hairpin glycosidases"/>
    <property type="match status" value="1"/>
</dbReference>
<organism evidence="3 4">
    <name type="scientific">Pedobacter caeni</name>
    <dbReference type="NCBI Taxonomy" id="288992"/>
    <lineage>
        <taxon>Bacteria</taxon>
        <taxon>Pseudomonadati</taxon>
        <taxon>Bacteroidota</taxon>
        <taxon>Sphingobacteriia</taxon>
        <taxon>Sphingobacteriales</taxon>
        <taxon>Sphingobacteriaceae</taxon>
        <taxon>Pedobacter</taxon>
    </lineage>
</organism>
<dbReference type="OrthoDB" id="9781878at2"/>
<sequence length="664" mass="76250">MMISLLRSCCLCVFVILASIYETKHAGSKREEFLDPLSMGYEVLDPEKIETNVFSDLGAWHAYTLPSSAKDNGAFIGPLLMDLKGEWLGNTISRLQLKENGKEIELSKAKASSTYYPGLLTQELLINDLKVTLQLIFVSNRSAMINTRVYNLGKKKRKFQLSWTGSSLLSSAQFQKTANGVWIGFKDNDHRFIQQFHSSHTMDIQLSGNGYQAKLEEVLIQPKAHFTIGQTQSYFLEEKEQEKPVLFNFNKELRANQRRWDQYLNDYFNAPGLAVSKPEAQKLAVKSIVTLLTNWRSKSKDLLHGGLFPSLNYQGFYGFWSWDSWKQAVGLSYFSPALAKENMLAMFDYQDEHGMVADCIYTDKKENNWRDTKPPLAAWAVWKIYEQSKDVSFLNTMYPKLVKYHHWWYKNRDHNQNGLCEFGATDGTRIAAAWESGMDNAVRFDKAALLKNNETAWSLNQESVDLNAYLYAEKGYLAKIAMAMGNHQANQEWNIQLAPLKQKINTTFFRKEKGFYYDKTIEGQWVDVDGPEGWLPLWCGLADPEQMNSVLEMIKKTNKFDTPVPLATLAADHPRFDPLKGYWRGPVWLDQFYFAYSGMLRYGKKDDATYFFNQLLKNAEGLRGQGAIRENYHPLTGKGLNAKNFSWSAAHLLMILKENTHDTF</sequence>
<evidence type="ECO:0000313" key="4">
    <source>
        <dbReference type="Proteomes" id="UP000184287"/>
    </source>
</evidence>
<keyword evidence="4" id="KW-1185">Reference proteome</keyword>
<feature type="domain" description="Glucosidase YgjK N-terminal" evidence="1">
    <location>
        <begin position="48"/>
        <end position="173"/>
    </location>
</feature>
<evidence type="ECO:0000313" key="3">
    <source>
        <dbReference type="EMBL" id="SHF80117.1"/>
    </source>
</evidence>